<evidence type="ECO:0008006" key="3">
    <source>
        <dbReference type="Google" id="ProtNLM"/>
    </source>
</evidence>
<dbReference type="AlphaFoldDB" id="A0A832V9B8"/>
<protein>
    <recommendedName>
        <fullName evidence="3">H/ACA RNA-protein complex protein Gar1</fullName>
    </recommendedName>
</protein>
<dbReference type="InterPro" id="IPR038664">
    <property type="entry name" value="Gar1/Naf1_Cbf5-bd_sf"/>
</dbReference>
<dbReference type="InterPro" id="IPR009000">
    <property type="entry name" value="Transl_B-barrel_sf"/>
</dbReference>
<evidence type="ECO:0000313" key="2">
    <source>
        <dbReference type="Proteomes" id="UP000646946"/>
    </source>
</evidence>
<sequence>MQLFGSVINISKDKSLIARCNSVLSLENAAKLLNKPLFSDKQRKIGEIQEIFGPVNAPYLTIKPKHGLKVENFVNSHIYIGEKNEG</sequence>
<dbReference type="Gene3D" id="2.40.10.230">
    <property type="entry name" value="Probable tRNA pseudouridine synthase domain"/>
    <property type="match status" value="1"/>
</dbReference>
<comment type="caution">
    <text evidence="1">The sequence shown here is derived from an EMBL/GenBank/DDBJ whole genome shotgun (WGS) entry which is preliminary data.</text>
</comment>
<gene>
    <name evidence="1" type="ORF">H1016_00415</name>
</gene>
<evidence type="ECO:0000313" key="1">
    <source>
        <dbReference type="EMBL" id="HIJ99985.1"/>
    </source>
</evidence>
<dbReference type="GO" id="GO:0042254">
    <property type="term" value="P:ribosome biogenesis"/>
    <property type="evidence" value="ECO:0007669"/>
    <property type="project" value="InterPro"/>
</dbReference>
<proteinExistence type="predicted"/>
<dbReference type="GO" id="GO:0001522">
    <property type="term" value="P:pseudouridine synthesis"/>
    <property type="evidence" value="ECO:0007669"/>
    <property type="project" value="InterPro"/>
</dbReference>
<dbReference type="Pfam" id="PF04410">
    <property type="entry name" value="Gar1"/>
    <property type="match status" value="1"/>
</dbReference>
<keyword evidence="2" id="KW-1185">Reference proteome</keyword>
<dbReference type="InterPro" id="IPR007504">
    <property type="entry name" value="H/ACA_rnp_Gar1/Naf1"/>
</dbReference>
<name>A0A832V9B8_9ARCH</name>
<dbReference type="Proteomes" id="UP000646946">
    <property type="component" value="Unassembled WGS sequence"/>
</dbReference>
<reference evidence="1 2" key="1">
    <citation type="journal article" name="Nat. Commun.">
        <title>Undinarchaeota illuminate DPANN phylogeny and the impact of gene transfer on archaeal evolution.</title>
        <authorList>
            <person name="Dombrowski N."/>
            <person name="Williams T.A."/>
            <person name="Sun J."/>
            <person name="Woodcroft B.J."/>
            <person name="Lee J.H."/>
            <person name="Minh B.Q."/>
            <person name="Rinke C."/>
            <person name="Spang A."/>
        </authorList>
    </citation>
    <scope>NUCLEOTIDE SEQUENCE [LARGE SCALE GENOMIC DNA]</scope>
    <source>
        <strain evidence="1">MAG_bin1129</strain>
    </source>
</reference>
<accession>A0A832V9B8</accession>
<dbReference type="EMBL" id="DVAB01000005">
    <property type="protein sequence ID" value="HIJ99985.1"/>
    <property type="molecule type" value="Genomic_DNA"/>
</dbReference>
<dbReference type="SUPFAM" id="SSF50447">
    <property type="entry name" value="Translation proteins"/>
    <property type="match status" value="1"/>
</dbReference>
<organism evidence="1 2">
    <name type="scientific">Candidatus Naiadarchaeum limnaeum</name>
    <dbReference type="NCBI Taxonomy" id="2756139"/>
    <lineage>
        <taxon>Archaea</taxon>
        <taxon>Candidatus Undinarchaeota</taxon>
        <taxon>Candidatus Undinarchaeia</taxon>
        <taxon>Candidatus Naiadarchaeales</taxon>
        <taxon>Candidatus Naiadarchaeaceae</taxon>
        <taxon>Candidatus Naiadarchaeum</taxon>
    </lineage>
</organism>